<keyword evidence="4" id="KW-1185">Reference proteome</keyword>
<comment type="caution">
    <text evidence="3">The sequence shown here is derived from an EMBL/GenBank/DDBJ whole genome shotgun (WGS) entry which is preliminary data.</text>
</comment>
<feature type="domain" description="Cupin type-2" evidence="2">
    <location>
        <begin position="39"/>
        <end position="110"/>
    </location>
</feature>
<dbReference type="CDD" id="cd02224">
    <property type="entry name" value="cupin_SPO2919-like"/>
    <property type="match status" value="1"/>
</dbReference>
<sequence>MPVHDETTVRRDAGTGACGPYEALLFSDSGGLTQFGAFVEILPPGSASSIAHWHSEEDEMVFVLAGTVTLLEGDTETALTPGKAATFKAGVPVGHRLENRSDAPARYLVIGTRAAQDRVTYPGHDRVLHVTRATGERIWTDPAGQPATPLYDD</sequence>
<organism evidence="3 4">
    <name type="scientific">Thalassococcus arenae</name>
    <dbReference type="NCBI Taxonomy" id="2851652"/>
    <lineage>
        <taxon>Bacteria</taxon>
        <taxon>Pseudomonadati</taxon>
        <taxon>Pseudomonadota</taxon>
        <taxon>Alphaproteobacteria</taxon>
        <taxon>Rhodobacterales</taxon>
        <taxon>Roseobacteraceae</taxon>
        <taxon>Thalassococcus</taxon>
    </lineage>
</organism>
<dbReference type="PANTHER" id="PTHR35848">
    <property type="entry name" value="OXALATE-BINDING PROTEIN"/>
    <property type="match status" value="1"/>
</dbReference>
<evidence type="ECO:0000313" key="4">
    <source>
        <dbReference type="Proteomes" id="UP001166293"/>
    </source>
</evidence>
<evidence type="ECO:0000256" key="1">
    <source>
        <dbReference type="ARBA" id="ARBA00022723"/>
    </source>
</evidence>
<dbReference type="Pfam" id="PF07883">
    <property type="entry name" value="Cupin_2"/>
    <property type="match status" value="1"/>
</dbReference>
<dbReference type="RefSeq" id="WP_217776183.1">
    <property type="nucleotide sequence ID" value="NZ_JAHRWL010000001.1"/>
</dbReference>
<dbReference type="EMBL" id="JAHRWL010000001">
    <property type="protein sequence ID" value="MBV2358310.1"/>
    <property type="molecule type" value="Genomic_DNA"/>
</dbReference>
<evidence type="ECO:0000259" key="2">
    <source>
        <dbReference type="Pfam" id="PF07883"/>
    </source>
</evidence>
<gene>
    <name evidence="3" type="ORF">KUH32_00850</name>
</gene>
<dbReference type="InterPro" id="IPR013096">
    <property type="entry name" value="Cupin_2"/>
</dbReference>
<keyword evidence="1" id="KW-0479">Metal-binding</keyword>
<protein>
    <submittedName>
        <fullName evidence="3">Cupin domain-containing protein</fullName>
    </submittedName>
</protein>
<dbReference type="PANTHER" id="PTHR35848:SF9">
    <property type="entry name" value="SLL1358 PROTEIN"/>
    <property type="match status" value="1"/>
</dbReference>
<reference evidence="3" key="1">
    <citation type="submission" date="2021-06" db="EMBL/GenBank/DDBJ databases">
        <title>Thalassococcus sp. CAU 1522 isolated from sea sand, Republic of Korea.</title>
        <authorList>
            <person name="Kim W."/>
        </authorList>
    </citation>
    <scope>NUCLEOTIDE SEQUENCE</scope>
    <source>
        <strain evidence="3">CAU 1522</strain>
    </source>
</reference>
<proteinExistence type="predicted"/>
<name>A0ABS6N2R6_9RHOB</name>
<dbReference type="Proteomes" id="UP001166293">
    <property type="component" value="Unassembled WGS sequence"/>
</dbReference>
<dbReference type="InterPro" id="IPR051610">
    <property type="entry name" value="GPI/OXD"/>
</dbReference>
<accession>A0ABS6N2R6</accession>
<evidence type="ECO:0000313" key="3">
    <source>
        <dbReference type="EMBL" id="MBV2358310.1"/>
    </source>
</evidence>